<dbReference type="PANTHER" id="PTHR30146">
    <property type="entry name" value="LACI-RELATED TRANSCRIPTIONAL REPRESSOR"/>
    <property type="match status" value="1"/>
</dbReference>
<evidence type="ECO:0000256" key="2">
    <source>
        <dbReference type="ARBA" id="ARBA00023125"/>
    </source>
</evidence>
<evidence type="ECO:0000256" key="1">
    <source>
        <dbReference type="ARBA" id="ARBA00023015"/>
    </source>
</evidence>
<keyword evidence="3" id="KW-0804">Transcription</keyword>
<sequence length="341" mass="35102">MSESEAGRPVGVRDVARLAGVSTQTVSRVLNDYPGIRDETRQRVLDAVASLDYRINNAARALGTRRSRIIGVVASDTSLYGPSAGITALEAAARERGRWIATAYADADDAESVLAAVGHLLAQGVDGIVLVAPHVGTRAAVEKAAITIPVVSLHAEPGARQADGAALTVTHLADLGHRRIAEIAGPSDWLESSVRSAGVAMAAARSGVQVVARWEGDWTASSGHALAEAVETLLAGRNAGTDNSRNVGRNTPTGIVVANDQMALGLMAGLTARGIAVPGGVSIVGFDDNPDAAFYTPALTTVRVDVAGEARRAIDAVLGETGSEPAAPRLVVRASTEAFSR</sequence>
<dbReference type="Pfam" id="PF00356">
    <property type="entry name" value="LacI"/>
    <property type="match status" value="1"/>
</dbReference>
<dbReference type="InterPro" id="IPR010982">
    <property type="entry name" value="Lambda_DNA-bd_dom_sf"/>
</dbReference>
<dbReference type="PRINTS" id="PR00036">
    <property type="entry name" value="HTHLACI"/>
</dbReference>
<dbReference type="Proteomes" id="UP000288603">
    <property type="component" value="Unassembled WGS sequence"/>
</dbReference>
<evidence type="ECO:0000313" key="5">
    <source>
        <dbReference type="EMBL" id="RWZ59301.1"/>
    </source>
</evidence>
<dbReference type="InterPro" id="IPR046335">
    <property type="entry name" value="LacI/GalR-like_sensor"/>
</dbReference>
<dbReference type="InterPro" id="IPR000843">
    <property type="entry name" value="HTH_LacI"/>
</dbReference>
<dbReference type="Gene3D" id="3.40.50.2300">
    <property type="match status" value="2"/>
</dbReference>
<proteinExistence type="predicted"/>
<dbReference type="AlphaFoldDB" id="A0A3S3ZH01"/>
<evidence type="ECO:0000256" key="3">
    <source>
        <dbReference type="ARBA" id="ARBA00023163"/>
    </source>
</evidence>
<gene>
    <name evidence="5" type="ORF">ELQ92_13685</name>
</gene>
<dbReference type="Gene3D" id="1.10.260.40">
    <property type="entry name" value="lambda repressor-like DNA-binding domains"/>
    <property type="match status" value="1"/>
</dbReference>
<dbReference type="CDD" id="cd01392">
    <property type="entry name" value="HTH_LacI"/>
    <property type="match status" value="1"/>
</dbReference>
<dbReference type="PROSITE" id="PS50932">
    <property type="entry name" value="HTH_LACI_2"/>
    <property type="match status" value="1"/>
</dbReference>
<dbReference type="EMBL" id="RZNC01000005">
    <property type="protein sequence ID" value="RWZ59301.1"/>
    <property type="molecule type" value="Genomic_DNA"/>
</dbReference>
<comment type="caution">
    <text evidence="5">The sequence shown here is derived from an EMBL/GenBank/DDBJ whole genome shotgun (WGS) entry which is preliminary data.</text>
</comment>
<keyword evidence="1" id="KW-0805">Transcription regulation</keyword>
<dbReference type="GO" id="GO:0000976">
    <property type="term" value="F:transcription cis-regulatory region binding"/>
    <property type="evidence" value="ECO:0007669"/>
    <property type="project" value="TreeGrafter"/>
</dbReference>
<keyword evidence="2" id="KW-0238">DNA-binding</keyword>
<name>A0A3S3ZH01_9MICO</name>
<dbReference type="GO" id="GO:0003700">
    <property type="term" value="F:DNA-binding transcription factor activity"/>
    <property type="evidence" value="ECO:0007669"/>
    <property type="project" value="TreeGrafter"/>
</dbReference>
<accession>A0A3S3ZH01</accession>
<evidence type="ECO:0000259" key="4">
    <source>
        <dbReference type="PROSITE" id="PS50932"/>
    </source>
</evidence>
<feature type="domain" description="HTH lacI-type" evidence="4">
    <location>
        <begin position="10"/>
        <end position="64"/>
    </location>
</feature>
<dbReference type="SMART" id="SM00354">
    <property type="entry name" value="HTH_LACI"/>
    <property type="match status" value="1"/>
</dbReference>
<evidence type="ECO:0000313" key="6">
    <source>
        <dbReference type="Proteomes" id="UP000288603"/>
    </source>
</evidence>
<dbReference type="InterPro" id="IPR028082">
    <property type="entry name" value="Peripla_BP_I"/>
</dbReference>
<dbReference type="PROSITE" id="PS00356">
    <property type="entry name" value="HTH_LACI_1"/>
    <property type="match status" value="1"/>
</dbReference>
<dbReference type="SUPFAM" id="SSF47413">
    <property type="entry name" value="lambda repressor-like DNA-binding domains"/>
    <property type="match status" value="1"/>
</dbReference>
<dbReference type="RefSeq" id="WP_128499873.1">
    <property type="nucleotide sequence ID" value="NZ_RZNC01000005.1"/>
</dbReference>
<dbReference type="PANTHER" id="PTHR30146:SF109">
    <property type="entry name" value="HTH-TYPE TRANSCRIPTIONAL REGULATOR GALS"/>
    <property type="match status" value="1"/>
</dbReference>
<keyword evidence="6" id="KW-1185">Reference proteome</keyword>
<dbReference type="OrthoDB" id="9785139at2"/>
<organism evidence="5 6">
    <name type="scientific">Labedella populi</name>
    <dbReference type="NCBI Taxonomy" id="2498850"/>
    <lineage>
        <taxon>Bacteria</taxon>
        <taxon>Bacillati</taxon>
        <taxon>Actinomycetota</taxon>
        <taxon>Actinomycetes</taxon>
        <taxon>Micrococcales</taxon>
        <taxon>Microbacteriaceae</taxon>
        <taxon>Labedella</taxon>
    </lineage>
</organism>
<reference evidence="5 6" key="1">
    <citation type="submission" date="2018-12" db="EMBL/GenBank/DDBJ databases">
        <authorList>
            <person name="Li F."/>
        </authorList>
    </citation>
    <scope>NUCLEOTIDE SEQUENCE [LARGE SCALE GENOMIC DNA]</scope>
    <source>
        <strain evidence="5 6">8H24J-4-2</strain>
    </source>
</reference>
<dbReference type="SUPFAM" id="SSF53822">
    <property type="entry name" value="Periplasmic binding protein-like I"/>
    <property type="match status" value="1"/>
</dbReference>
<dbReference type="Pfam" id="PF13377">
    <property type="entry name" value="Peripla_BP_3"/>
    <property type="match status" value="1"/>
</dbReference>
<protein>
    <submittedName>
        <fullName evidence="5">LacI family transcriptional regulator</fullName>
    </submittedName>
</protein>